<evidence type="ECO:0000313" key="4">
    <source>
        <dbReference type="Proteomes" id="UP000317940"/>
    </source>
</evidence>
<dbReference type="RefSeq" id="WP_145905069.1">
    <property type="nucleotide sequence ID" value="NZ_BAAAMZ010000012.1"/>
</dbReference>
<gene>
    <name evidence="3" type="ORF">FHX73_112495</name>
</gene>
<dbReference type="PANTHER" id="PTHR35446">
    <property type="entry name" value="SI:CH211-175M2.5"/>
    <property type="match status" value="1"/>
</dbReference>
<dbReference type="Pfam" id="PF02627">
    <property type="entry name" value="CMD"/>
    <property type="match status" value="1"/>
</dbReference>
<feature type="domain" description="Carboxymuconolactone decarboxylase-like" evidence="2">
    <location>
        <begin position="51"/>
        <end position="113"/>
    </location>
</feature>
<dbReference type="NCBIfam" id="TIGR00778">
    <property type="entry name" value="ahpD_dom"/>
    <property type="match status" value="1"/>
</dbReference>
<dbReference type="PANTHER" id="PTHR35446:SF3">
    <property type="entry name" value="CMD DOMAIN-CONTAINING PROTEIN"/>
    <property type="match status" value="1"/>
</dbReference>
<dbReference type="EMBL" id="VIWT01000001">
    <property type="protein sequence ID" value="TWF98674.1"/>
    <property type="molecule type" value="Genomic_DNA"/>
</dbReference>
<dbReference type="Proteomes" id="UP000317940">
    <property type="component" value="Unassembled WGS sequence"/>
</dbReference>
<dbReference type="InterPro" id="IPR003779">
    <property type="entry name" value="CMD-like"/>
</dbReference>
<evidence type="ECO:0000259" key="2">
    <source>
        <dbReference type="Pfam" id="PF02627"/>
    </source>
</evidence>
<organism evidence="3 4">
    <name type="scientific">Kitasatospora viridis</name>
    <dbReference type="NCBI Taxonomy" id="281105"/>
    <lineage>
        <taxon>Bacteria</taxon>
        <taxon>Bacillati</taxon>
        <taxon>Actinomycetota</taxon>
        <taxon>Actinomycetes</taxon>
        <taxon>Kitasatosporales</taxon>
        <taxon>Streptomycetaceae</taxon>
        <taxon>Kitasatospora</taxon>
    </lineage>
</organism>
<dbReference type="InterPro" id="IPR004675">
    <property type="entry name" value="AhpD_core"/>
</dbReference>
<keyword evidence="4" id="KW-1185">Reference proteome</keyword>
<protein>
    <submittedName>
        <fullName evidence="3">AhpD family alkylhydroperoxidase</fullName>
    </submittedName>
</protein>
<reference evidence="3 4" key="1">
    <citation type="submission" date="2019-06" db="EMBL/GenBank/DDBJ databases">
        <title>Sequencing the genomes of 1000 actinobacteria strains.</title>
        <authorList>
            <person name="Klenk H.-P."/>
        </authorList>
    </citation>
    <scope>NUCLEOTIDE SEQUENCE [LARGE SCALE GENOMIC DNA]</scope>
    <source>
        <strain evidence="3 4">DSM 44826</strain>
    </source>
</reference>
<comment type="caution">
    <text evidence="3">The sequence shown here is derived from an EMBL/GenBank/DDBJ whole genome shotgun (WGS) entry which is preliminary data.</text>
</comment>
<name>A0A561UH43_9ACTN</name>
<dbReference type="OrthoDB" id="122912at2"/>
<evidence type="ECO:0000256" key="1">
    <source>
        <dbReference type="SAM" id="MobiDB-lite"/>
    </source>
</evidence>
<proteinExistence type="predicted"/>
<evidence type="ECO:0000313" key="3">
    <source>
        <dbReference type="EMBL" id="TWF98674.1"/>
    </source>
</evidence>
<keyword evidence="3" id="KW-0560">Oxidoreductase</keyword>
<dbReference type="GO" id="GO:0051920">
    <property type="term" value="F:peroxiredoxin activity"/>
    <property type="evidence" value="ECO:0007669"/>
    <property type="project" value="InterPro"/>
</dbReference>
<accession>A0A561UH43</accession>
<keyword evidence="3" id="KW-0575">Peroxidase</keyword>
<feature type="region of interest" description="Disordered" evidence="1">
    <location>
        <begin position="1"/>
        <end position="21"/>
    </location>
</feature>
<dbReference type="InterPro" id="IPR029032">
    <property type="entry name" value="AhpD-like"/>
</dbReference>
<dbReference type="Gene3D" id="1.20.1290.10">
    <property type="entry name" value="AhpD-like"/>
    <property type="match status" value="1"/>
</dbReference>
<sequence>MSATPAAVSAHFPDHTPQTAPEAARPMMAGITKHFGYLPSAVARMATSPQALEGFQRANAAFGATSLDPLSREVVVLTVATRNECHLCVAMHTAVLTGLDADPVLIAALREQRPLPDARLEALRVFAVELVESRGAVDPQVMDAFLAHGYTPQNALEVVLGVGVYTISTLANRLTGAPVDEAMAQFA</sequence>
<dbReference type="SUPFAM" id="SSF69118">
    <property type="entry name" value="AhpD-like"/>
    <property type="match status" value="1"/>
</dbReference>
<dbReference type="AlphaFoldDB" id="A0A561UH43"/>